<feature type="compositionally biased region" description="Low complexity" evidence="1">
    <location>
        <begin position="60"/>
        <end position="70"/>
    </location>
</feature>
<comment type="caution">
    <text evidence="4">The sequence shown here is derived from an EMBL/GenBank/DDBJ whole genome shotgun (WGS) entry which is preliminary data.</text>
</comment>
<accession>A0A8J3R7Q4</accession>
<dbReference type="InterPro" id="IPR022029">
    <property type="entry name" value="YoaR-like_PG-bd"/>
</dbReference>
<dbReference type="EMBL" id="BOOG01000024">
    <property type="protein sequence ID" value="GIH70642.1"/>
    <property type="molecule type" value="Genomic_DNA"/>
</dbReference>
<feature type="transmembrane region" description="Helical" evidence="2">
    <location>
        <begin position="147"/>
        <end position="169"/>
    </location>
</feature>
<feature type="domain" description="YoaR-like putative peptidoglycan binding" evidence="3">
    <location>
        <begin position="416"/>
        <end position="462"/>
    </location>
</feature>
<reference evidence="4" key="1">
    <citation type="submission" date="2021-01" db="EMBL/GenBank/DDBJ databases">
        <title>Whole genome shotgun sequence of Sphaerimonospora thailandensis NBRC 107569.</title>
        <authorList>
            <person name="Komaki H."/>
            <person name="Tamura T."/>
        </authorList>
    </citation>
    <scope>NUCLEOTIDE SEQUENCE</scope>
    <source>
        <strain evidence="4">NBRC 107569</strain>
    </source>
</reference>
<keyword evidence="5" id="KW-1185">Reference proteome</keyword>
<keyword evidence="2" id="KW-1133">Transmembrane helix</keyword>
<dbReference type="RefSeq" id="WP_204016360.1">
    <property type="nucleotide sequence ID" value="NZ_BOOG01000024.1"/>
</dbReference>
<dbReference type="InterPro" id="IPR007391">
    <property type="entry name" value="Vancomycin_resist_VanW"/>
</dbReference>
<dbReference type="PANTHER" id="PTHR35788">
    <property type="entry name" value="EXPORTED PROTEIN-RELATED"/>
    <property type="match status" value="1"/>
</dbReference>
<dbReference type="InterPro" id="IPR052913">
    <property type="entry name" value="Glycopeptide_resist_protein"/>
</dbReference>
<evidence type="ECO:0000313" key="4">
    <source>
        <dbReference type="EMBL" id="GIH70642.1"/>
    </source>
</evidence>
<keyword evidence="2" id="KW-0812">Transmembrane</keyword>
<protein>
    <submittedName>
        <fullName evidence="4">Vanomycin resistance protein VanB</fullName>
    </submittedName>
</protein>
<proteinExistence type="predicted"/>
<evidence type="ECO:0000256" key="2">
    <source>
        <dbReference type="SAM" id="Phobius"/>
    </source>
</evidence>
<dbReference type="AlphaFoldDB" id="A0A8J3R7Q4"/>
<dbReference type="PANTHER" id="PTHR35788:SF1">
    <property type="entry name" value="EXPORTED PROTEIN"/>
    <property type="match status" value="1"/>
</dbReference>
<sequence>MRNAGASIDPPSDPFAAAAPPVPEPAPPVPEPAPPVPEPAPASSAEPDPPVGSVTTPRGAASVPSSPSTAARKHPVRPGSASLPRGVSADIFGDRMPHPVTPGRPDHQNSLPPPPPIMEPWPVADRTVREEPPPSVLDPDSEPKSALFRYILVGVIGLLLLAYLVPAFVMTGRVLPGTTVLGVDIGGQTREQAAKDLRERLYAQTRTPIIVRQGTRRLTVNPQDAGLSLDVGATLARVETGFPSPVEVWNALTSGREIRPVTSVHQPTLAAAVNKEIVSVVESPGREGGVEFRGLTPVPVYPRVGYRIDRETVARQIAKAYLAPEVTVSVVTQVDRPKIARAEVRRALDWARQAVAAPLTLTDGVTSVQLPPATIADHLTFVPDHGALRPAFDARRALAGLERQAAGRWFIDRREAARDATFVIAGGGPRLVHARPGKRIDTERLAADVISALDGGVSRTVRVTTVDGPPLVSDEDASKKGIKEEIARFTVPNACCSPSTDNVGAAARLVNNRLVGPGETFSLNQVLGRRDAASGFGGVASATVIRGQSGTDVPGISSFATAMLNAVVRAGLEVVDYVPPDVHQQGAPVGLEAAVSSPLPDLKWRNDSPHGVLVQAYVTKRALRIVLWSTKRFDVELQGPVIGATTHLTPVSGAGGACVPTPGRDGFTAQVTRVLRQNGTVVRRQEFRTVYEPRAEVIC</sequence>
<evidence type="ECO:0000256" key="1">
    <source>
        <dbReference type="SAM" id="MobiDB-lite"/>
    </source>
</evidence>
<gene>
    <name evidence="4" type="ORF">Mth01_28950</name>
</gene>
<feature type="region of interest" description="Disordered" evidence="1">
    <location>
        <begin position="1"/>
        <end position="122"/>
    </location>
</feature>
<dbReference type="Pfam" id="PF12229">
    <property type="entry name" value="PG_binding_4"/>
    <property type="match status" value="1"/>
</dbReference>
<keyword evidence="2" id="KW-0472">Membrane</keyword>
<feature type="compositionally biased region" description="Pro residues" evidence="1">
    <location>
        <begin position="20"/>
        <end position="40"/>
    </location>
</feature>
<dbReference type="Proteomes" id="UP000610966">
    <property type="component" value="Unassembled WGS sequence"/>
</dbReference>
<name>A0A8J3R7Q4_9ACTN</name>
<dbReference type="Pfam" id="PF04294">
    <property type="entry name" value="VanW"/>
    <property type="match status" value="1"/>
</dbReference>
<evidence type="ECO:0000259" key="3">
    <source>
        <dbReference type="Pfam" id="PF12229"/>
    </source>
</evidence>
<organism evidence="4 5">
    <name type="scientific">Sphaerimonospora thailandensis</name>
    <dbReference type="NCBI Taxonomy" id="795644"/>
    <lineage>
        <taxon>Bacteria</taxon>
        <taxon>Bacillati</taxon>
        <taxon>Actinomycetota</taxon>
        <taxon>Actinomycetes</taxon>
        <taxon>Streptosporangiales</taxon>
        <taxon>Streptosporangiaceae</taxon>
        <taxon>Sphaerimonospora</taxon>
    </lineage>
</organism>
<evidence type="ECO:0000313" key="5">
    <source>
        <dbReference type="Proteomes" id="UP000610966"/>
    </source>
</evidence>